<geneLocation type="plasmid" evidence="6">
    <name>co2235_mp</name>
</geneLocation>
<proteinExistence type="predicted"/>
<evidence type="ECO:0000256" key="1">
    <source>
        <dbReference type="ARBA" id="ARBA00023015"/>
    </source>
</evidence>
<dbReference type="SUPFAM" id="SSF47413">
    <property type="entry name" value="lambda repressor-like DNA-binding domains"/>
    <property type="match status" value="1"/>
</dbReference>
<evidence type="ECO:0000313" key="5">
    <source>
        <dbReference type="EMBL" id="SPC23289.1"/>
    </source>
</evidence>
<dbReference type="Pfam" id="PF13377">
    <property type="entry name" value="Peripla_BP_3"/>
    <property type="match status" value="1"/>
</dbReference>
<dbReference type="CDD" id="cd01392">
    <property type="entry name" value="HTH_LacI"/>
    <property type="match status" value="1"/>
</dbReference>
<dbReference type="PANTHER" id="PTHR30146">
    <property type="entry name" value="LACI-RELATED TRANSCRIPTIONAL REPRESSOR"/>
    <property type="match status" value="1"/>
</dbReference>
<gene>
    <name evidence="5" type="ORF">CO2235_MP70067</name>
</gene>
<comment type="caution">
    <text evidence="5">The sequence shown here is derived from an EMBL/GenBank/DDBJ whole genome shotgun (WGS) entry which is preliminary data.</text>
</comment>
<evidence type="ECO:0000256" key="2">
    <source>
        <dbReference type="ARBA" id="ARBA00023125"/>
    </source>
</evidence>
<keyword evidence="3" id="KW-0804">Transcription</keyword>
<keyword evidence="2" id="KW-0238">DNA-binding</keyword>
<dbReference type="PROSITE" id="PS50932">
    <property type="entry name" value="HTH_LACI_2"/>
    <property type="match status" value="1"/>
</dbReference>
<dbReference type="EMBL" id="OGUS01000142">
    <property type="protein sequence ID" value="SPC23289.1"/>
    <property type="molecule type" value="Genomic_DNA"/>
</dbReference>
<keyword evidence="1" id="KW-0805">Transcription regulation</keyword>
<dbReference type="Gene3D" id="3.40.50.2300">
    <property type="match status" value="2"/>
</dbReference>
<reference evidence="5 6" key="1">
    <citation type="submission" date="2018-01" db="EMBL/GenBank/DDBJ databases">
        <authorList>
            <person name="Clerissi C."/>
        </authorList>
    </citation>
    <scope>NUCLEOTIDE SEQUENCE [LARGE SCALE GENOMIC DNA]</scope>
    <source>
        <strain evidence="5">Cupriavidus oxalaticus LMG 2235</strain>
        <plasmid evidence="6">co2235_mp</plasmid>
    </source>
</reference>
<dbReference type="PANTHER" id="PTHR30146:SF138">
    <property type="entry name" value="TRANSCRIPTIONAL REGULATORY PROTEIN"/>
    <property type="match status" value="1"/>
</dbReference>
<dbReference type="InterPro" id="IPR028082">
    <property type="entry name" value="Peripla_BP_I"/>
</dbReference>
<dbReference type="InterPro" id="IPR000843">
    <property type="entry name" value="HTH_LacI"/>
</dbReference>
<name>A0A976GDD2_9BURK</name>
<dbReference type="GO" id="GO:0000976">
    <property type="term" value="F:transcription cis-regulatory region binding"/>
    <property type="evidence" value="ECO:0007669"/>
    <property type="project" value="TreeGrafter"/>
</dbReference>
<protein>
    <submittedName>
        <fullName evidence="5">Transcriptional regulator, LacI family</fullName>
    </submittedName>
</protein>
<dbReference type="CDD" id="cd06267">
    <property type="entry name" value="PBP1_LacI_sugar_binding-like"/>
    <property type="match status" value="1"/>
</dbReference>
<dbReference type="InterPro" id="IPR046335">
    <property type="entry name" value="LacI/GalR-like_sensor"/>
</dbReference>
<organism evidence="5 6">
    <name type="scientific">Cupriavidus oxalaticus</name>
    <dbReference type="NCBI Taxonomy" id="96344"/>
    <lineage>
        <taxon>Bacteria</taxon>
        <taxon>Pseudomonadati</taxon>
        <taxon>Pseudomonadota</taxon>
        <taxon>Betaproteobacteria</taxon>
        <taxon>Burkholderiales</taxon>
        <taxon>Burkholderiaceae</taxon>
        <taxon>Cupriavidus</taxon>
    </lineage>
</organism>
<sequence>MFRADGLECNRLHESHAAITHDTGIRADFRNRGWRESNQLFVDVSITSRHQARAGPTLANESMSKPTIKQIAQALDIHPSTVSRVLNPLTRHRIGDDMVARVLKAAQDLHYSPNRIAAALRTRRSGTIGVVVPDIGSPVFPPIVLGIENTLARHCYIPIVANAGGDKARQTFVVDQLLARQVDGLILATAERNDPVVAHCLEQGVPIVMVNRSDDAGRVSSVVGDNQQAMALAVRHLQALGHRRIGHIAGPASLSTGHEREAGFLQALAACGLSVAQCPVVRAPAYTEEAGRAACAGLLARRSRITAVVAANDFLALGCYAAVREAGGSCPDDLSVVGHNDMLLMHAVAPALTTIRIPFYEMGARAAALMLGALDGSATTTARTLLAPELVVRASTRAL</sequence>
<dbReference type="SMART" id="SM00354">
    <property type="entry name" value="HTH_LACI"/>
    <property type="match status" value="1"/>
</dbReference>
<evidence type="ECO:0000256" key="3">
    <source>
        <dbReference type="ARBA" id="ARBA00023163"/>
    </source>
</evidence>
<accession>A0A976GDD2</accession>
<evidence type="ECO:0000259" key="4">
    <source>
        <dbReference type="PROSITE" id="PS50932"/>
    </source>
</evidence>
<dbReference type="Pfam" id="PF00356">
    <property type="entry name" value="LacI"/>
    <property type="match status" value="1"/>
</dbReference>
<dbReference type="Proteomes" id="UP000256862">
    <property type="component" value="Plasmid CO2235_mp"/>
</dbReference>
<evidence type="ECO:0000313" key="6">
    <source>
        <dbReference type="Proteomes" id="UP000256862"/>
    </source>
</evidence>
<dbReference type="SUPFAM" id="SSF53822">
    <property type="entry name" value="Periplasmic binding protein-like I"/>
    <property type="match status" value="1"/>
</dbReference>
<dbReference type="InterPro" id="IPR010982">
    <property type="entry name" value="Lambda_DNA-bd_dom_sf"/>
</dbReference>
<feature type="domain" description="HTH lacI-type" evidence="4">
    <location>
        <begin position="66"/>
        <end position="122"/>
    </location>
</feature>
<dbReference type="AlphaFoldDB" id="A0A976GDD2"/>
<dbReference type="Gene3D" id="1.10.260.40">
    <property type="entry name" value="lambda repressor-like DNA-binding domains"/>
    <property type="match status" value="1"/>
</dbReference>
<dbReference type="GO" id="GO:0003700">
    <property type="term" value="F:DNA-binding transcription factor activity"/>
    <property type="evidence" value="ECO:0007669"/>
    <property type="project" value="TreeGrafter"/>
</dbReference>